<accession>G4QFN2</accession>
<evidence type="ECO:0000313" key="2">
    <source>
        <dbReference type="Proteomes" id="UP000009282"/>
    </source>
</evidence>
<protein>
    <submittedName>
        <fullName evidence="1">Uncharacterized protein</fullName>
    </submittedName>
</protein>
<proteinExistence type="predicted"/>
<gene>
    <name evidence="1" type="ordered locus">GNIT_0669</name>
</gene>
<dbReference type="KEGG" id="gni:GNIT_0669"/>
<evidence type="ECO:0000313" key="1">
    <source>
        <dbReference type="EMBL" id="AEP28817.1"/>
    </source>
</evidence>
<dbReference type="Proteomes" id="UP000009282">
    <property type="component" value="Chromosome"/>
</dbReference>
<reference evidence="1 2" key="1">
    <citation type="journal article" date="2011" name="J. Bacteriol.">
        <title>Complete genome sequence of seawater bacterium Glaciecola nitratireducens FR1064T.</title>
        <authorList>
            <person name="Bian F."/>
            <person name="Qin Q.L."/>
            <person name="Xie B.B."/>
            <person name="Shu Y.L."/>
            <person name="Zhang X.Y."/>
            <person name="Yu Y."/>
            <person name="Chen B."/>
            <person name="Chen X.L."/>
            <person name="Zhou B.C."/>
            <person name="Zhang Y.Z."/>
        </authorList>
    </citation>
    <scope>NUCLEOTIDE SEQUENCE [LARGE SCALE GENOMIC DNA]</scope>
    <source>
        <strain evidence="2">JCM 12485 / KCTC 12276 / FR1064</strain>
    </source>
</reference>
<dbReference type="STRING" id="1085623.GNIT_0669"/>
<dbReference type="HOGENOM" id="CLU_3328367_0_0_6"/>
<dbReference type="AlphaFoldDB" id="G4QFN2"/>
<organism evidence="1 2">
    <name type="scientific">Glaciecola nitratireducens (strain JCM 12485 / KCTC 12276 / FR1064)</name>
    <dbReference type="NCBI Taxonomy" id="1085623"/>
    <lineage>
        <taxon>Bacteria</taxon>
        <taxon>Pseudomonadati</taxon>
        <taxon>Pseudomonadota</taxon>
        <taxon>Gammaproteobacteria</taxon>
        <taxon>Alteromonadales</taxon>
        <taxon>Alteromonadaceae</taxon>
        <taxon>Brumicola</taxon>
    </lineage>
</organism>
<dbReference type="EMBL" id="CP003060">
    <property type="protein sequence ID" value="AEP28817.1"/>
    <property type="molecule type" value="Genomic_DNA"/>
</dbReference>
<sequence>MLPILVQGTEYIKLVGSNDTNFYYLNAFFYIDAVMYFQ</sequence>
<keyword evidence="2" id="KW-1185">Reference proteome</keyword>
<name>G4QFN2_GLANF</name>